<dbReference type="PROSITE" id="PS50157">
    <property type="entry name" value="ZINC_FINGER_C2H2_2"/>
    <property type="match status" value="6"/>
</dbReference>
<feature type="compositionally biased region" description="Basic and acidic residues" evidence="10">
    <location>
        <begin position="348"/>
        <end position="370"/>
    </location>
</feature>
<dbReference type="InterPro" id="IPR050527">
    <property type="entry name" value="Snail/Krueppel_Znf"/>
</dbReference>
<accession>A0A484BC10</accession>
<keyword evidence="5" id="KW-0862">Zinc</keyword>
<comment type="caution">
    <text evidence="13">The sequence shown here is derived from an EMBL/GenBank/DDBJ whole genome shotgun (WGS) entry which is preliminary data.</text>
</comment>
<evidence type="ECO:0000256" key="1">
    <source>
        <dbReference type="ARBA" id="ARBA00004123"/>
    </source>
</evidence>
<dbReference type="OMA" id="HINGFHL"/>
<feature type="compositionally biased region" description="Basic and acidic residues" evidence="10">
    <location>
        <begin position="323"/>
        <end position="333"/>
    </location>
</feature>
<feature type="domain" description="C2H2-type" evidence="11">
    <location>
        <begin position="702"/>
        <end position="729"/>
    </location>
</feature>
<dbReference type="Pfam" id="PF10545">
    <property type="entry name" value="MADF_DNA_bdg"/>
    <property type="match status" value="4"/>
</dbReference>
<evidence type="ECO:0000256" key="7">
    <source>
        <dbReference type="ARBA" id="ARBA00023242"/>
    </source>
</evidence>
<feature type="region of interest" description="Disordered" evidence="10">
    <location>
        <begin position="1"/>
        <end position="75"/>
    </location>
</feature>
<evidence type="ECO:0000256" key="2">
    <source>
        <dbReference type="ARBA" id="ARBA00022723"/>
    </source>
</evidence>
<evidence type="ECO:0000256" key="6">
    <source>
        <dbReference type="ARBA" id="ARBA00023125"/>
    </source>
</evidence>
<protein>
    <submittedName>
        <fullName evidence="13">Uncharacterized protein</fullName>
    </submittedName>
</protein>
<dbReference type="Gene3D" id="3.30.160.60">
    <property type="entry name" value="Classic Zinc Finger"/>
    <property type="match status" value="4"/>
</dbReference>
<evidence type="ECO:0000256" key="5">
    <source>
        <dbReference type="ARBA" id="ARBA00022833"/>
    </source>
</evidence>
<dbReference type="GO" id="GO:0000981">
    <property type="term" value="F:DNA-binding transcription factor activity, RNA polymerase II-specific"/>
    <property type="evidence" value="ECO:0007669"/>
    <property type="project" value="TreeGrafter"/>
</dbReference>
<feature type="domain" description="C2H2-type" evidence="11">
    <location>
        <begin position="730"/>
        <end position="758"/>
    </location>
</feature>
<dbReference type="InterPro" id="IPR036236">
    <property type="entry name" value="Znf_C2H2_sf"/>
</dbReference>
<feature type="region of interest" description="Disordered" evidence="10">
    <location>
        <begin position="323"/>
        <end position="410"/>
    </location>
</feature>
<comment type="similarity">
    <text evidence="8">Belongs to the snail C2H2-type zinc-finger protein family.</text>
</comment>
<keyword evidence="7" id="KW-0539">Nucleus</keyword>
<feature type="domain" description="C2H2-type" evidence="11">
    <location>
        <begin position="759"/>
        <end position="786"/>
    </location>
</feature>
<dbReference type="PANTHER" id="PTHR24388:SF54">
    <property type="entry name" value="PROTEIN ESCARGOT"/>
    <property type="match status" value="1"/>
</dbReference>
<dbReference type="Pfam" id="PF00096">
    <property type="entry name" value="zf-C2H2"/>
    <property type="match status" value="2"/>
</dbReference>
<keyword evidence="6" id="KW-0238">DNA-binding</keyword>
<dbReference type="AlphaFoldDB" id="A0A484BC10"/>
<dbReference type="GO" id="GO:0005634">
    <property type="term" value="C:nucleus"/>
    <property type="evidence" value="ECO:0007669"/>
    <property type="project" value="UniProtKB-SubCell"/>
</dbReference>
<name>A0A484BC10_DRONA</name>
<reference evidence="13 14" key="1">
    <citation type="journal article" date="2019" name="J. Hered.">
        <title>An Improved Genome Assembly for Drosophila navojoa, the Basal Species in the mojavensis Cluster.</title>
        <authorList>
            <person name="Vanderlinde T."/>
            <person name="Dupim E.G."/>
            <person name="Nazario-Yepiz N.O."/>
            <person name="Carvalho A.B."/>
        </authorList>
    </citation>
    <scope>NUCLEOTIDE SEQUENCE [LARGE SCALE GENOMIC DNA]</scope>
    <source>
        <strain evidence="13">Navoj_Jal97</strain>
        <tissue evidence="13">Whole organism</tissue>
    </source>
</reference>
<keyword evidence="3" id="KW-0677">Repeat</keyword>
<evidence type="ECO:0000256" key="9">
    <source>
        <dbReference type="PROSITE-ProRule" id="PRU00042"/>
    </source>
</evidence>
<evidence type="ECO:0000256" key="3">
    <source>
        <dbReference type="ARBA" id="ARBA00022737"/>
    </source>
</evidence>
<feature type="compositionally biased region" description="Polar residues" evidence="10">
    <location>
        <begin position="334"/>
        <end position="344"/>
    </location>
</feature>
<dbReference type="GO" id="GO:0000978">
    <property type="term" value="F:RNA polymerase II cis-regulatory region sequence-specific DNA binding"/>
    <property type="evidence" value="ECO:0007669"/>
    <property type="project" value="TreeGrafter"/>
</dbReference>
<feature type="compositionally biased region" description="Polar residues" evidence="10">
    <location>
        <begin position="26"/>
        <end position="37"/>
    </location>
</feature>
<dbReference type="InterPro" id="IPR013087">
    <property type="entry name" value="Znf_C2H2_type"/>
</dbReference>
<feature type="domain" description="C2H2-type" evidence="11">
    <location>
        <begin position="674"/>
        <end position="697"/>
    </location>
</feature>
<keyword evidence="2" id="KW-0479">Metal-binding</keyword>
<evidence type="ECO:0000256" key="8">
    <source>
        <dbReference type="ARBA" id="ARBA00037948"/>
    </source>
</evidence>
<organism evidence="13 14">
    <name type="scientific">Drosophila navojoa</name>
    <name type="common">Fruit fly</name>
    <dbReference type="NCBI Taxonomy" id="7232"/>
    <lineage>
        <taxon>Eukaryota</taxon>
        <taxon>Metazoa</taxon>
        <taxon>Ecdysozoa</taxon>
        <taxon>Arthropoda</taxon>
        <taxon>Hexapoda</taxon>
        <taxon>Insecta</taxon>
        <taxon>Pterygota</taxon>
        <taxon>Neoptera</taxon>
        <taxon>Endopterygota</taxon>
        <taxon>Diptera</taxon>
        <taxon>Brachycera</taxon>
        <taxon>Muscomorpha</taxon>
        <taxon>Ephydroidea</taxon>
        <taxon>Drosophilidae</taxon>
        <taxon>Drosophila</taxon>
    </lineage>
</organism>
<dbReference type="SMART" id="SM00355">
    <property type="entry name" value="ZnF_C2H2"/>
    <property type="match status" value="6"/>
</dbReference>
<feature type="domain" description="MADF" evidence="12">
    <location>
        <begin position="547"/>
        <end position="640"/>
    </location>
</feature>
<feature type="domain" description="C2H2-type" evidence="11">
    <location>
        <begin position="787"/>
        <end position="814"/>
    </location>
</feature>
<sequence length="817" mass="94645">MEKLAANEDSTEEKLVNIPTEVQPVEETNVSRPCSTLSDASFSENSSAKSESTAPTENDEVDMSSSNTPTDKFKPSFFRRDPRTLKFIEAYKSQPCLWNPGCSTYKDHIACKAAYQQLIMELDAQISVVFTEHSLKAAIKKLHLQYNMVEKRVMNGNQKPNSVAFNHYTSCSFLKASEDQMHAFKSSVIQLNFCKRNKVTTDFIQLYANFPQLYDCKHKEFSSISSRKQAYEAIAAKIIVPHGGINCDDVYLAIQCLRQWYYKTHPIDDADGSLSDQCENEECPKEEPDEPYEVSKNVKEENPTWQQDDEEFYFTDDAMKQEVEPHSPIETDSHMSPTTANIVESNDEDRYTDRKESESQELDCMQKVEEDTSDYSDSYIDDEDIEDDYTDSDDQPDEEKPTGSRANPMTLKRKLKISFTRQNPRVLHFIAEVKNHPCLWNPNDKFFKTKMAESEAYNEIIAGMDKKVNVLFTEYELKKSLKQLFKQYTMARQMASEGQLTGVAARYLRKCKFLSINDYSEESVADDESKSDVIQLNFKEINHMTTTFIETYASFPVLYDSSVPTFKSLDARTQAYIEIAQLLAPEIHVNETEVYMAIMRLRKWTNMTLRRVKSKELRRPCSKSELHYLQLCSFLPSKSESFVITCELCNKRFFLDYSLRAHMVKVHDMGELPFLCSQCPRRFEKAHDMERHKLRQHCEKLLKCEYCDSTFSMKTDLTVHTRVHTGEKPYVCELCGKSFRLKLLLDYHINGFHLNLRPFECDICNNTYRKRVQLKNHMKGHLNIKDKKCEKCGAAFSCPTILSRHRKTCCGVKGLRK</sequence>
<feature type="domain" description="C2H2-type" evidence="11">
    <location>
        <begin position="644"/>
        <end position="667"/>
    </location>
</feature>
<evidence type="ECO:0000259" key="12">
    <source>
        <dbReference type="PROSITE" id="PS51029"/>
    </source>
</evidence>
<dbReference type="PROSITE" id="PS00028">
    <property type="entry name" value="ZINC_FINGER_C2H2_1"/>
    <property type="match status" value="4"/>
</dbReference>
<evidence type="ECO:0000313" key="13">
    <source>
        <dbReference type="EMBL" id="TDG46376.1"/>
    </source>
</evidence>
<dbReference type="SMART" id="SM00595">
    <property type="entry name" value="MADF"/>
    <property type="match status" value="3"/>
</dbReference>
<feature type="domain" description="MADF" evidence="12">
    <location>
        <begin position="86"/>
        <end position="179"/>
    </location>
</feature>
<dbReference type="PROSITE" id="PS51029">
    <property type="entry name" value="MADF"/>
    <property type="match status" value="3"/>
</dbReference>
<dbReference type="InterPro" id="IPR006578">
    <property type="entry name" value="MADF-dom"/>
</dbReference>
<feature type="domain" description="MADF" evidence="12">
    <location>
        <begin position="428"/>
        <end position="519"/>
    </location>
</feature>
<comment type="subcellular location">
    <subcellularLocation>
        <location evidence="1">Nucleus</location>
    </subcellularLocation>
</comment>
<evidence type="ECO:0000256" key="4">
    <source>
        <dbReference type="ARBA" id="ARBA00022771"/>
    </source>
</evidence>
<feature type="region of interest" description="Disordered" evidence="10">
    <location>
        <begin position="273"/>
        <end position="308"/>
    </location>
</feature>
<feature type="compositionally biased region" description="Acidic residues" evidence="10">
    <location>
        <begin position="371"/>
        <end position="397"/>
    </location>
</feature>
<keyword evidence="14" id="KW-1185">Reference proteome</keyword>
<feature type="compositionally biased region" description="Low complexity" evidence="10">
    <location>
        <begin position="38"/>
        <end position="52"/>
    </location>
</feature>
<evidence type="ECO:0000256" key="10">
    <source>
        <dbReference type="SAM" id="MobiDB-lite"/>
    </source>
</evidence>
<gene>
    <name evidence="13" type="ORF">AWZ03_007150</name>
</gene>
<dbReference type="EMBL" id="LSRL02000059">
    <property type="protein sequence ID" value="TDG46376.1"/>
    <property type="molecule type" value="Genomic_DNA"/>
</dbReference>
<evidence type="ECO:0000259" key="11">
    <source>
        <dbReference type="PROSITE" id="PS50157"/>
    </source>
</evidence>
<proteinExistence type="inferred from homology"/>
<dbReference type="SUPFAM" id="SSF57667">
    <property type="entry name" value="beta-beta-alpha zinc fingers"/>
    <property type="match status" value="3"/>
</dbReference>
<keyword evidence="4 9" id="KW-0863">Zinc-finger</keyword>
<evidence type="ECO:0000313" key="14">
    <source>
        <dbReference type="Proteomes" id="UP000295192"/>
    </source>
</evidence>
<dbReference type="FunFam" id="3.30.160.60:FF:000100">
    <property type="entry name" value="Zinc finger 45-like"/>
    <property type="match status" value="1"/>
</dbReference>
<dbReference type="OrthoDB" id="8117402at2759"/>
<dbReference type="Proteomes" id="UP000295192">
    <property type="component" value="Unassembled WGS sequence"/>
</dbReference>
<dbReference type="GO" id="GO:0008270">
    <property type="term" value="F:zinc ion binding"/>
    <property type="evidence" value="ECO:0007669"/>
    <property type="project" value="UniProtKB-KW"/>
</dbReference>
<dbReference type="PANTHER" id="PTHR24388">
    <property type="entry name" value="ZINC FINGER PROTEIN"/>
    <property type="match status" value="1"/>
</dbReference>